<keyword evidence="2" id="KW-1185">Reference proteome</keyword>
<dbReference type="EMBL" id="JAACJJ010000028">
    <property type="protein sequence ID" value="KAF5322878.1"/>
    <property type="molecule type" value="Genomic_DNA"/>
</dbReference>
<dbReference type="Proteomes" id="UP000567179">
    <property type="component" value="Unassembled WGS sequence"/>
</dbReference>
<gene>
    <name evidence="1" type="ORF">D9619_000045</name>
</gene>
<protein>
    <submittedName>
        <fullName evidence="1">Uncharacterized protein</fullName>
    </submittedName>
</protein>
<sequence>MSRQDKDALLSLALVDKVWRHESQRILFSSFSDDWDVGSNPTLTRILFLESIVAHPHRLGRYVNLYAQHDTDSNAGAIERSEDEEFREDMQVWGLISQALPAMINLKHLFMEAPDSPGIVEEDFFVACPFQLETFIWMCDDTPQEKLTAFLRTQGALTHVEIEEFSLVSTLSWLTPDMCPSLTSVVCEINSIGLLERRRGVVALRTTSPYDVEHIQQLHGHASFIARIQYLSVWTSSSLLLWPIAANVSLLELEYWSLETLSSLPASNFPNLRVLALFNEDLMMRDYAPLVQDPSPSFGQIPKLEVIFISTIVTDRTPFESHFKISLDRTVPGAVLETGWVLKDCRLGLPWWTKYDV</sequence>
<evidence type="ECO:0000313" key="2">
    <source>
        <dbReference type="Proteomes" id="UP000567179"/>
    </source>
</evidence>
<reference evidence="1 2" key="1">
    <citation type="journal article" date="2020" name="ISME J.">
        <title>Uncovering the hidden diversity of litter-decomposition mechanisms in mushroom-forming fungi.</title>
        <authorList>
            <person name="Floudas D."/>
            <person name="Bentzer J."/>
            <person name="Ahren D."/>
            <person name="Johansson T."/>
            <person name="Persson P."/>
            <person name="Tunlid A."/>
        </authorList>
    </citation>
    <scope>NUCLEOTIDE SEQUENCE [LARGE SCALE GENOMIC DNA]</scope>
    <source>
        <strain evidence="1 2">CBS 101986</strain>
    </source>
</reference>
<dbReference type="AlphaFoldDB" id="A0A8H5BGZ5"/>
<evidence type="ECO:0000313" key="1">
    <source>
        <dbReference type="EMBL" id="KAF5322878.1"/>
    </source>
</evidence>
<accession>A0A8H5BGZ5</accession>
<proteinExistence type="predicted"/>
<organism evidence="1 2">
    <name type="scientific">Psilocybe cf. subviscida</name>
    <dbReference type="NCBI Taxonomy" id="2480587"/>
    <lineage>
        <taxon>Eukaryota</taxon>
        <taxon>Fungi</taxon>
        <taxon>Dikarya</taxon>
        <taxon>Basidiomycota</taxon>
        <taxon>Agaricomycotina</taxon>
        <taxon>Agaricomycetes</taxon>
        <taxon>Agaricomycetidae</taxon>
        <taxon>Agaricales</taxon>
        <taxon>Agaricineae</taxon>
        <taxon>Strophariaceae</taxon>
        <taxon>Psilocybe</taxon>
    </lineage>
</organism>
<comment type="caution">
    <text evidence="1">The sequence shown here is derived from an EMBL/GenBank/DDBJ whole genome shotgun (WGS) entry which is preliminary data.</text>
</comment>
<name>A0A8H5BGZ5_9AGAR</name>